<organism evidence="1 2">
    <name type="scientific">Imbroritus primus</name>
    <dbReference type="NCBI Taxonomy" id="3058603"/>
    <lineage>
        <taxon>Bacteria</taxon>
        <taxon>Pseudomonadati</taxon>
        <taxon>Pseudomonadota</taxon>
        <taxon>Betaproteobacteria</taxon>
        <taxon>Burkholderiales</taxon>
        <taxon>Burkholderiaceae</taxon>
        <taxon>Imbroritus</taxon>
    </lineage>
</organism>
<reference evidence="1" key="1">
    <citation type="submission" date="2019-05" db="EMBL/GenBank/DDBJ databases">
        <title>Revised genome assembly of Burkholderiaceae (previously Ralstonia) sp. PBA.</title>
        <authorList>
            <person name="Gan H.M."/>
        </authorList>
    </citation>
    <scope>NUCLEOTIDE SEQUENCE</scope>
    <source>
        <strain evidence="1">PBA</strain>
    </source>
</reference>
<dbReference type="Proteomes" id="UP000004277">
    <property type="component" value="Unassembled WGS sequence"/>
</dbReference>
<accession>A0ACD3SQ39</accession>
<keyword evidence="2" id="KW-1185">Reference proteome</keyword>
<sequence>MNIAQGNLRLGVLDGRRILVVDDVAAERTLLATFLQRHGCRVYLASNGADGFRKAQLVSPDLVLMDVRMPVCDGIEACRLLQADPALSNTPVIFLSGAAMPEERVAGLLAGGVDYVTKPFNFDEVRLRLAIHVRQRGHQDSAGMAERRASDIAPTVSNLDALLFESASGYLLRHLGTALELSDLADMVGTYPKRLNEAFKQCAGMTVFEFLREERMKQACHLLVSTNLAVQTIAEDLGYTSGANFATAFKERFGLTPIRYRHGRSPKEIG</sequence>
<dbReference type="EMBL" id="AKCV02000015">
    <property type="protein sequence ID" value="TMS58297.1"/>
    <property type="molecule type" value="Genomic_DNA"/>
</dbReference>
<gene>
    <name evidence="1" type="ORF">MW7_005965</name>
</gene>
<proteinExistence type="predicted"/>
<name>A0ACD3SQ39_9BURK</name>
<comment type="caution">
    <text evidence="1">The sequence shown here is derived from an EMBL/GenBank/DDBJ whole genome shotgun (WGS) entry which is preliminary data.</text>
</comment>
<evidence type="ECO:0000313" key="2">
    <source>
        <dbReference type="Proteomes" id="UP000004277"/>
    </source>
</evidence>
<evidence type="ECO:0000313" key="1">
    <source>
        <dbReference type="EMBL" id="TMS58297.1"/>
    </source>
</evidence>
<protein>
    <submittedName>
        <fullName evidence="1">Response regulator transcription factor</fullName>
    </submittedName>
</protein>